<organism evidence="3 4">
    <name type="scientific">Aquatica leii</name>
    <dbReference type="NCBI Taxonomy" id="1421715"/>
    <lineage>
        <taxon>Eukaryota</taxon>
        <taxon>Metazoa</taxon>
        <taxon>Ecdysozoa</taxon>
        <taxon>Arthropoda</taxon>
        <taxon>Hexapoda</taxon>
        <taxon>Insecta</taxon>
        <taxon>Pterygota</taxon>
        <taxon>Neoptera</taxon>
        <taxon>Endopterygota</taxon>
        <taxon>Coleoptera</taxon>
        <taxon>Polyphaga</taxon>
        <taxon>Elateriformia</taxon>
        <taxon>Elateroidea</taxon>
        <taxon>Lampyridae</taxon>
        <taxon>Luciolinae</taxon>
        <taxon>Aquatica</taxon>
    </lineage>
</organism>
<dbReference type="InterPro" id="IPR000873">
    <property type="entry name" value="AMP-dep_synth/lig_dom"/>
</dbReference>
<evidence type="ECO:0000256" key="1">
    <source>
        <dbReference type="ARBA" id="ARBA00013275"/>
    </source>
</evidence>
<dbReference type="AlphaFoldDB" id="A0AAN7PKU5"/>
<dbReference type="Pfam" id="PF00501">
    <property type="entry name" value="AMP-binding"/>
    <property type="match status" value="1"/>
</dbReference>
<proteinExistence type="predicted"/>
<dbReference type="GO" id="GO:0006085">
    <property type="term" value="P:acetyl-CoA biosynthetic process"/>
    <property type="evidence" value="ECO:0007669"/>
    <property type="project" value="TreeGrafter"/>
</dbReference>
<name>A0AAN7PKU5_9COLE</name>
<accession>A0AAN7PKU5</accession>
<evidence type="ECO:0000313" key="4">
    <source>
        <dbReference type="Proteomes" id="UP001353858"/>
    </source>
</evidence>
<keyword evidence="4" id="KW-1185">Reference proteome</keyword>
<dbReference type="Proteomes" id="UP001353858">
    <property type="component" value="Unassembled WGS sequence"/>
</dbReference>
<dbReference type="InterPro" id="IPR042099">
    <property type="entry name" value="ANL_N_sf"/>
</dbReference>
<dbReference type="PANTHER" id="PTHR24095">
    <property type="entry name" value="ACETYL-COENZYME A SYNTHETASE"/>
    <property type="match status" value="1"/>
</dbReference>
<evidence type="ECO:0000313" key="3">
    <source>
        <dbReference type="EMBL" id="KAK4882846.1"/>
    </source>
</evidence>
<evidence type="ECO:0000259" key="2">
    <source>
        <dbReference type="Pfam" id="PF00501"/>
    </source>
</evidence>
<feature type="domain" description="AMP-dependent synthetase/ligase" evidence="2">
    <location>
        <begin position="2"/>
        <end position="94"/>
    </location>
</feature>
<dbReference type="PANTHER" id="PTHR24095:SF14">
    <property type="entry name" value="ACETYL-COENZYME A SYNTHETASE 1"/>
    <property type="match status" value="1"/>
</dbReference>
<dbReference type="InterPro" id="IPR020845">
    <property type="entry name" value="AMP-binding_CS"/>
</dbReference>
<dbReference type="Gene3D" id="3.40.50.12780">
    <property type="entry name" value="N-terminal domain of ligase-like"/>
    <property type="match status" value="1"/>
</dbReference>
<gene>
    <name evidence="3" type="ORF">RN001_006165</name>
</gene>
<dbReference type="EC" id="6.2.1.1" evidence="1"/>
<dbReference type="PROSITE" id="PS00455">
    <property type="entry name" value="AMP_BINDING"/>
    <property type="match status" value="1"/>
</dbReference>
<comment type="caution">
    <text evidence="3">The sequence shown here is derived from an EMBL/GenBank/DDBJ whole genome shotgun (WGS) entry which is preliminary data.</text>
</comment>
<dbReference type="GO" id="GO:0003987">
    <property type="term" value="F:acetate-CoA ligase activity"/>
    <property type="evidence" value="ECO:0007669"/>
    <property type="project" value="UniProtKB-EC"/>
</dbReference>
<dbReference type="SUPFAM" id="SSF56801">
    <property type="entry name" value="Acetyl-CoA synthetase-like"/>
    <property type="match status" value="1"/>
</dbReference>
<protein>
    <recommendedName>
        <fullName evidence="1">acetate--CoA ligase</fullName>
        <ecNumber evidence="1">6.2.1.1</ecNumber>
    </recommendedName>
</protein>
<dbReference type="EMBL" id="JARPUR010000002">
    <property type="protein sequence ID" value="KAK4882846.1"/>
    <property type="molecule type" value="Genomic_DNA"/>
</dbReference>
<reference evidence="4" key="1">
    <citation type="submission" date="2023-01" db="EMBL/GenBank/DDBJ databases">
        <title>Key to firefly adult light organ development and bioluminescence: homeobox transcription factors regulate luciferase expression and transportation to peroxisome.</title>
        <authorList>
            <person name="Fu X."/>
        </authorList>
    </citation>
    <scope>NUCLEOTIDE SEQUENCE [LARGE SCALE GENOMIC DNA]</scope>
</reference>
<sequence>MDCNARVLIIPDGVWRGEKHLALKSRVTSPAGVQLNQNNKTLMRHRRDESWQDLVETASFLGYTECLQAEDPLFMRYTSGSTGKPKGVIHTTELKTNTKRHYRQVREEFTGTGGGAKKVKPLLDYEERLLNLLSRTSVDGTDHLMEAGIPNSPQVGILEMEMPNENYKVDENVVSVEISTKGIQRQPKLRRQIRKCKVSRLDKSLQKFEELLQNQIEVQNKVAISTDRLAAAIEALTGSISRGNLINFV</sequence>